<protein>
    <submittedName>
        <fullName evidence="3">Methyl-accepting chemotaxis protein</fullName>
    </submittedName>
</protein>
<keyword evidence="1" id="KW-0175">Coiled coil</keyword>
<feature type="region of interest" description="Disordered" evidence="2">
    <location>
        <begin position="312"/>
        <end position="339"/>
    </location>
</feature>
<evidence type="ECO:0000313" key="3">
    <source>
        <dbReference type="EMBL" id="CAD7041355.1"/>
    </source>
</evidence>
<comment type="caution">
    <text evidence="3">The sequence shown here is derived from an EMBL/GenBank/DDBJ whole genome shotgun (WGS) entry which is preliminary data.</text>
</comment>
<dbReference type="Proteomes" id="UP000606921">
    <property type="component" value="Unassembled WGS sequence"/>
</dbReference>
<dbReference type="Gene3D" id="1.10.287.950">
    <property type="entry name" value="Methyl-accepting chemotaxis protein"/>
    <property type="match status" value="1"/>
</dbReference>
<evidence type="ECO:0000256" key="1">
    <source>
        <dbReference type="SAM" id="Coils"/>
    </source>
</evidence>
<name>A0ABN7JQ55_9HYPH</name>
<dbReference type="SUPFAM" id="SSF58104">
    <property type="entry name" value="Methyl-accepting chemotaxis protein (MCP) signaling domain"/>
    <property type="match status" value="1"/>
</dbReference>
<keyword evidence="4" id="KW-1185">Reference proteome</keyword>
<feature type="coiled-coil region" evidence="1">
    <location>
        <begin position="137"/>
        <end position="164"/>
    </location>
</feature>
<gene>
    <name evidence="3" type="ORF">REJC140_00998</name>
</gene>
<evidence type="ECO:0000256" key="2">
    <source>
        <dbReference type="SAM" id="MobiDB-lite"/>
    </source>
</evidence>
<dbReference type="EMBL" id="CABFWF030000012">
    <property type="protein sequence ID" value="CAD7041355.1"/>
    <property type="molecule type" value="Genomic_DNA"/>
</dbReference>
<reference evidence="3 4" key="1">
    <citation type="submission" date="2020-11" db="EMBL/GenBank/DDBJ databases">
        <authorList>
            <person name="Lassalle F."/>
        </authorList>
    </citation>
    <scope>NUCLEOTIDE SEQUENCE [LARGE SCALE GENOMIC DNA]</scope>
    <source>
        <strain evidence="3 4">JC140</strain>
    </source>
</reference>
<feature type="region of interest" description="Disordered" evidence="2">
    <location>
        <begin position="273"/>
        <end position="292"/>
    </location>
</feature>
<organism evidence="3 4">
    <name type="scientific">Pseudorhizobium endolithicum</name>
    <dbReference type="NCBI Taxonomy" id="1191678"/>
    <lineage>
        <taxon>Bacteria</taxon>
        <taxon>Pseudomonadati</taxon>
        <taxon>Pseudomonadota</taxon>
        <taxon>Alphaproteobacteria</taxon>
        <taxon>Hyphomicrobiales</taxon>
        <taxon>Rhizobiaceae</taxon>
        <taxon>Rhizobium/Agrobacterium group</taxon>
        <taxon>Pseudorhizobium</taxon>
    </lineage>
</organism>
<proteinExistence type="predicted"/>
<sequence>MRDRDRLESELLELRAVADALDGSLRRLASGDIYQNIDVPFPRPFEGMRKDFNRGLDTVARSIDEIISRTRELRSEAAELGDSLRRSGEEGARRSATVSAAVAALGSAAGNSRNQSARCGHISTIVHNARLDLGRPRQAAGEAAREARQACRSLENLKMLAEDLHSVLREASFLALNTGVDAAHAGPSGATTLDMAKGLHAMTQKVGATAVAIAEAADQALGAAGSGARKMEELDREFDALNLYLEAVDSQVGALGESAEGLEASLASTRTDLAALSKKPETAEAETSHPPQFHLDAIDRAAAEIARQAGRFTPVRTLYPPLPPSPSPGSRGHLRLVKS</sequence>
<accession>A0ABN7JQ55</accession>
<evidence type="ECO:0000313" key="4">
    <source>
        <dbReference type="Proteomes" id="UP000606921"/>
    </source>
</evidence>
<dbReference type="RefSeq" id="WP_142592947.1">
    <property type="nucleotide sequence ID" value="NZ_CABFWF030000012.1"/>
</dbReference>